<dbReference type="EMBL" id="RBNL01001809">
    <property type="protein sequence ID" value="RML85529.1"/>
    <property type="molecule type" value="Genomic_DNA"/>
</dbReference>
<evidence type="ECO:0000313" key="2">
    <source>
        <dbReference type="Proteomes" id="UP000282378"/>
    </source>
</evidence>
<comment type="caution">
    <text evidence="1">The sequence shown here is derived from an EMBL/GenBank/DDBJ whole genome shotgun (WGS) entry which is preliminary data.</text>
</comment>
<name>A0A3M2ZB52_PSEYM</name>
<reference evidence="1 2" key="1">
    <citation type="submission" date="2018-08" db="EMBL/GenBank/DDBJ databases">
        <title>Recombination of ecologically and evolutionarily significant loci maintains genetic cohesion in the Pseudomonas syringae species complex.</title>
        <authorList>
            <person name="Dillon M."/>
            <person name="Thakur S."/>
            <person name="Almeida R.N.D."/>
            <person name="Weir B.S."/>
            <person name="Guttman D.S."/>
        </authorList>
    </citation>
    <scope>NUCLEOTIDE SEQUENCE [LARGE SCALE GENOMIC DNA]</scope>
    <source>
        <strain evidence="1 2">88_10</strain>
    </source>
</reference>
<evidence type="ECO:0000313" key="1">
    <source>
        <dbReference type="EMBL" id="RML85529.1"/>
    </source>
</evidence>
<protein>
    <submittedName>
        <fullName evidence="1">Uncharacterized protein</fullName>
    </submittedName>
</protein>
<proteinExistence type="predicted"/>
<dbReference type="AlphaFoldDB" id="A0A3M2ZB52"/>
<gene>
    <name evidence="1" type="ORF">APX70_01140</name>
</gene>
<sequence length="88" mass="10079">MCDFFGIDHELQKLAIQPYAADCDRRFAGQLARPARQVQLGAFELRLPETPGRTVKDVHACIGQRLHKFAQRLRRLHQPCAVILLFPL</sequence>
<organism evidence="1 2">
    <name type="scientific">Pseudomonas syringae pv. maculicola</name>
    <dbReference type="NCBI Taxonomy" id="59511"/>
    <lineage>
        <taxon>Bacteria</taxon>
        <taxon>Pseudomonadati</taxon>
        <taxon>Pseudomonadota</taxon>
        <taxon>Gammaproteobacteria</taxon>
        <taxon>Pseudomonadales</taxon>
        <taxon>Pseudomonadaceae</taxon>
        <taxon>Pseudomonas</taxon>
    </lineage>
</organism>
<accession>A0A3M2ZB52</accession>
<dbReference type="Proteomes" id="UP000282378">
    <property type="component" value="Unassembled WGS sequence"/>
</dbReference>